<dbReference type="SUPFAM" id="SSF50249">
    <property type="entry name" value="Nucleic acid-binding proteins"/>
    <property type="match status" value="1"/>
</dbReference>
<evidence type="ECO:0000259" key="12">
    <source>
        <dbReference type="PROSITE" id="PS51721"/>
    </source>
</evidence>
<dbReference type="InterPro" id="IPR027417">
    <property type="entry name" value="P-loop_NTPase"/>
</dbReference>
<evidence type="ECO:0000256" key="4">
    <source>
        <dbReference type="ARBA" id="ARBA00022730"/>
    </source>
</evidence>
<name>A0ABS8CBB2_9BURK</name>
<evidence type="ECO:0000259" key="11">
    <source>
        <dbReference type="PROSITE" id="PS50936"/>
    </source>
</evidence>
<proteinExistence type="inferred from homology"/>
<reference evidence="13 14" key="1">
    <citation type="submission" date="2020-07" db="EMBL/GenBank/DDBJ databases">
        <title>Pusillimonas sp. nov., isolated from poultry manure in Taiwan.</title>
        <authorList>
            <person name="Lin S.-Y."/>
            <person name="Tang Y.-S."/>
            <person name="Young C.-C."/>
        </authorList>
    </citation>
    <scope>NUCLEOTIDE SEQUENCE [LARGE SCALE GENOMIC DNA]</scope>
    <source>
        <strain evidence="13 14">CC-YST705</strain>
    </source>
</reference>
<keyword evidence="4 10" id="KW-0699">rRNA-binding</keyword>
<dbReference type="RefSeq" id="WP_226953628.1">
    <property type="nucleotide sequence ID" value="NZ_JACDXW010000002.1"/>
</dbReference>
<dbReference type="Proteomes" id="UP000776983">
    <property type="component" value="Unassembled WGS sequence"/>
</dbReference>
<organism evidence="13 14">
    <name type="scientific">Mesopusillimonas faecipullorum</name>
    <dbReference type="NCBI Taxonomy" id="2755040"/>
    <lineage>
        <taxon>Bacteria</taxon>
        <taxon>Pseudomonadati</taxon>
        <taxon>Pseudomonadota</taxon>
        <taxon>Betaproteobacteria</taxon>
        <taxon>Burkholderiales</taxon>
        <taxon>Alcaligenaceae</taxon>
        <taxon>Mesopusillimonas</taxon>
    </lineage>
</organism>
<dbReference type="CDD" id="cd01854">
    <property type="entry name" value="YjeQ_EngC"/>
    <property type="match status" value="1"/>
</dbReference>
<feature type="binding site" evidence="10">
    <location>
        <begin position="188"/>
        <end position="196"/>
    </location>
    <ligand>
        <name>GTP</name>
        <dbReference type="ChEBI" id="CHEBI:37565"/>
    </ligand>
</feature>
<evidence type="ECO:0000256" key="10">
    <source>
        <dbReference type="HAMAP-Rule" id="MF_01820"/>
    </source>
</evidence>
<evidence type="ECO:0000256" key="7">
    <source>
        <dbReference type="ARBA" id="ARBA00022833"/>
    </source>
</evidence>
<keyword evidence="5 10" id="KW-0547">Nucleotide-binding</keyword>
<keyword evidence="6 10" id="KW-0378">Hydrolase</keyword>
<keyword evidence="9 10" id="KW-0342">GTP-binding</keyword>
<feature type="binding site" evidence="10">
    <location>
        <begin position="134"/>
        <end position="137"/>
    </location>
    <ligand>
        <name>GTP</name>
        <dbReference type="ChEBI" id="CHEBI:37565"/>
    </ligand>
</feature>
<evidence type="ECO:0000256" key="9">
    <source>
        <dbReference type="ARBA" id="ARBA00023134"/>
    </source>
</evidence>
<dbReference type="Gene3D" id="2.40.50.140">
    <property type="entry name" value="Nucleic acid-binding proteins"/>
    <property type="match status" value="1"/>
</dbReference>
<evidence type="ECO:0000256" key="2">
    <source>
        <dbReference type="ARBA" id="ARBA00022517"/>
    </source>
</evidence>
<dbReference type="InterPro" id="IPR004881">
    <property type="entry name" value="Ribosome_biogen_GTPase_RsgA"/>
</dbReference>
<dbReference type="PROSITE" id="PS50936">
    <property type="entry name" value="ENGC_GTPASE"/>
    <property type="match status" value="1"/>
</dbReference>
<dbReference type="EMBL" id="JACDXW010000002">
    <property type="protein sequence ID" value="MCB5363303.1"/>
    <property type="molecule type" value="Genomic_DNA"/>
</dbReference>
<accession>A0ABS8CBB2</accession>
<comment type="cofactor">
    <cofactor evidence="10">
        <name>Zn(2+)</name>
        <dbReference type="ChEBI" id="CHEBI:29105"/>
    </cofactor>
    <text evidence="10">Binds 1 zinc ion per subunit.</text>
</comment>
<comment type="function">
    <text evidence="10">One of several proteins that assist in the late maturation steps of the functional core of the 30S ribosomal subunit. Helps release RbfA from mature subunits. May play a role in the assembly of ribosomal proteins into the subunit. Circularly permuted GTPase that catalyzes slow GTP hydrolysis, GTPase activity is stimulated by the 30S ribosomal subunit.</text>
</comment>
<evidence type="ECO:0000313" key="14">
    <source>
        <dbReference type="Proteomes" id="UP000776983"/>
    </source>
</evidence>
<evidence type="ECO:0000256" key="1">
    <source>
        <dbReference type="ARBA" id="ARBA00022490"/>
    </source>
</evidence>
<dbReference type="PANTHER" id="PTHR32120">
    <property type="entry name" value="SMALL RIBOSOMAL SUBUNIT BIOGENESIS GTPASE RSGA"/>
    <property type="match status" value="1"/>
</dbReference>
<feature type="binding site" evidence="10">
    <location>
        <position position="271"/>
    </location>
    <ligand>
        <name>Zn(2+)</name>
        <dbReference type="ChEBI" id="CHEBI:29105"/>
    </ligand>
</feature>
<dbReference type="InterPro" id="IPR010914">
    <property type="entry name" value="RsgA_GTPase_dom"/>
</dbReference>
<sequence length="316" mass="33823">MAAKPASRRLAATAQAQPTLNTGVVTAAHGRHYIVELADGTSRQCFTRGKKSDVAVGDGVEIQFQGEAEGVIQAIQPRRNLLYRSDEQRSKLFAANLDQLLLVIAGEPPFSSELLGRALVAAHSVDITPIILLNKADLPESTARAKNQLQALTGAEPPLTLEVSAQDADDLRTRLGPLLAGRRSLLLGQSGMGKSTLLNALVPDAGAATQTHSVALDAGRHTTTHTRLYHLPDNGGELIDSPGFQNFGLAHLSAEQVVQGFPAFTAHIANCRFYNCTHRHEPGCGVLAALAEGTVPEAQHKLYERILLENEAAQRY</sequence>
<feature type="binding site" evidence="10">
    <location>
        <position position="278"/>
    </location>
    <ligand>
        <name>Zn(2+)</name>
        <dbReference type="ChEBI" id="CHEBI:29105"/>
    </ligand>
</feature>
<evidence type="ECO:0000256" key="5">
    <source>
        <dbReference type="ARBA" id="ARBA00022741"/>
    </source>
</evidence>
<evidence type="ECO:0000256" key="8">
    <source>
        <dbReference type="ARBA" id="ARBA00022884"/>
    </source>
</evidence>
<comment type="subcellular location">
    <subcellularLocation>
        <location evidence="10">Cytoplasm</location>
    </subcellularLocation>
</comment>
<evidence type="ECO:0000256" key="6">
    <source>
        <dbReference type="ARBA" id="ARBA00022801"/>
    </source>
</evidence>
<keyword evidence="8 10" id="KW-0694">RNA-binding</keyword>
<keyword evidence="14" id="KW-1185">Reference proteome</keyword>
<protein>
    <recommendedName>
        <fullName evidence="10">Small ribosomal subunit biogenesis GTPase RsgA</fullName>
        <ecNumber evidence="10">3.6.1.-</ecNumber>
    </recommendedName>
</protein>
<keyword evidence="2 10" id="KW-0690">Ribosome biogenesis</keyword>
<comment type="subunit">
    <text evidence="10">Monomer. Associates with 30S ribosomal subunit, binds 16S rRNA.</text>
</comment>
<dbReference type="Pfam" id="PF03193">
    <property type="entry name" value="RsgA_GTPase"/>
    <property type="match status" value="1"/>
</dbReference>
<keyword evidence="1 10" id="KW-0963">Cytoplasm</keyword>
<keyword evidence="3 10" id="KW-0479">Metal-binding</keyword>
<feature type="domain" description="EngC GTPase" evidence="11">
    <location>
        <begin position="95"/>
        <end position="245"/>
    </location>
</feature>
<dbReference type="InterPro" id="IPR030378">
    <property type="entry name" value="G_CP_dom"/>
</dbReference>
<dbReference type="NCBIfam" id="TIGR00157">
    <property type="entry name" value="ribosome small subunit-dependent GTPase A"/>
    <property type="match status" value="1"/>
</dbReference>
<dbReference type="Gene3D" id="1.10.40.50">
    <property type="entry name" value="Probable gtpase engc, domain 3"/>
    <property type="match status" value="1"/>
</dbReference>
<dbReference type="EC" id="3.6.1.-" evidence="10"/>
<evidence type="ECO:0000256" key="3">
    <source>
        <dbReference type="ARBA" id="ARBA00022723"/>
    </source>
</evidence>
<keyword evidence="7 10" id="KW-0862">Zinc</keyword>
<comment type="caution">
    <text evidence="13">The sequence shown here is derived from an EMBL/GenBank/DDBJ whole genome shotgun (WGS) entry which is preliminary data.</text>
</comment>
<dbReference type="InterPro" id="IPR012340">
    <property type="entry name" value="NA-bd_OB-fold"/>
</dbReference>
<feature type="domain" description="CP-type G" evidence="12">
    <location>
        <begin position="84"/>
        <end position="247"/>
    </location>
</feature>
<dbReference type="HAMAP" id="MF_01820">
    <property type="entry name" value="GTPase_RsgA"/>
    <property type="match status" value="1"/>
</dbReference>
<gene>
    <name evidence="10 13" type="primary">rsgA</name>
    <name evidence="13" type="ORF">H0484_05985</name>
</gene>
<feature type="binding site" evidence="10">
    <location>
        <position position="276"/>
    </location>
    <ligand>
        <name>Zn(2+)</name>
        <dbReference type="ChEBI" id="CHEBI:29105"/>
    </ligand>
</feature>
<feature type="binding site" evidence="10">
    <location>
        <position position="284"/>
    </location>
    <ligand>
        <name>Zn(2+)</name>
        <dbReference type="ChEBI" id="CHEBI:29105"/>
    </ligand>
</feature>
<dbReference type="Gene3D" id="3.40.50.300">
    <property type="entry name" value="P-loop containing nucleotide triphosphate hydrolases"/>
    <property type="match status" value="1"/>
</dbReference>
<dbReference type="CDD" id="cd04466">
    <property type="entry name" value="S1_YloQ_GTPase"/>
    <property type="match status" value="1"/>
</dbReference>
<dbReference type="PANTHER" id="PTHR32120:SF11">
    <property type="entry name" value="SMALL RIBOSOMAL SUBUNIT BIOGENESIS GTPASE RSGA 1, MITOCHONDRIAL-RELATED"/>
    <property type="match status" value="1"/>
</dbReference>
<dbReference type="PROSITE" id="PS51721">
    <property type="entry name" value="G_CP"/>
    <property type="match status" value="1"/>
</dbReference>
<evidence type="ECO:0000313" key="13">
    <source>
        <dbReference type="EMBL" id="MCB5363303.1"/>
    </source>
</evidence>
<comment type="similarity">
    <text evidence="10">Belongs to the TRAFAC class YlqF/YawG GTPase family. RsgA subfamily.</text>
</comment>
<dbReference type="InterPro" id="IPR031944">
    <property type="entry name" value="RsgA_N"/>
</dbReference>
<dbReference type="SUPFAM" id="SSF52540">
    <property type="entry name" value="P-loop containing nucleoside triphosphate hydrolases"/>
    <property type="match status" value="1"/>
</dbReference>